<keyword evidence="4" id="KW-1185">Reference proteome</keyword>
<dbReference type="OrthoDB" id="6085230at2759"/>
<evidence type="ECO:0000313" key="3">
    <source>
        <dbReference type="EnsemblMetazoa" id="CapteP217253"/>
    </source>
</evidence>
<dbReference type="EMBL" id="KB295116">
    <property type="protein sequence ID" value="ELU13583.1"/>
    <property type="molecule type" value="Genomic_DNA"/>
</dbReference>
<dbReference type="Gene3D" id="3.90.1720.10">
    <property type="entry name" value="endopeptidase domain like (from Nostoc punctiforme)"/>
    <property type="match status" value="1"/>
</dbReference>
<accession>R7V403</accession>
<proteinExistence type="predicted"/>
<dbReference type="EMBL" id="AMQN01018945">
    <property type="status" value="NOT_ANNOTATED_CDS"/>
    <property type="molecule type" value="Genomic_DNA"/>
</dbReference>
<dbReference type="EnsemblMetazoa" id="CapteT217253">
    <property type="protein sequence ID" value="CapteP217253"/>
    <property type="gene ID" value="CapteG217253"/>
</dbReference>
<dbReference type="InterPro" id="IPR007053">
    <property type="entry name" value="LRAT_dom"/>
</dbReference>
<sequence length="265" mass="29201">MIGVRAQFVQFIPVLLYKEHIAISKQSIDVGNPVGGSSATVNLSTYISFWPEGGVVDLVKIIQLYINAKAGLRGVEAWGLAVSLGGRGFLAAGRGIGAATKLYCGFFTKRSMFSTRIRYFKKGEHTYDLRPGDHIAYPTEVKKELMHHAIVVVADEASETYAIIHFASDGSSPYIIIKTLLETGLELYRMEYKIPSDNPNKTLERAQSRLNKGGYDVMTNNCEHFASWCRTGKRLCDQVDRVAAVVIPAATLATSSSLMPSFIRQ</sequence>
<reference evidence="3" key="3">
    <citation type="submission" date="2015-06" db="UniProtKB">
        <authorList>
            <consortium name="EnsemblMetazoa"/>
        </authorList>
    </citation>
    <scope>IDENTIFICATION</scope>
</reference>
<protein>
    <recommendedName>
        <fullName evidence="1">LRAT domain-containing protein</fullName>
    </recommendedName>
</protein>
<organism evidence="2">
    <name type="scientific">Capitella teleta</name>
    <name type="common">Polychaete worm</name>
    <dbReference type="NCBI Taxonomy" id="283909"/>
    <lineage>
        <taxon>Eukaryota</taxon>
        <taxon>Metazoa</taxon>
        <taxon>Spiralia</taxon>
        <taxon>Lophotrochozoa</taxon>
        <taxon>Annelida</taxon>
        <taxon>Polychaeta</taxon>
        <taxon>Sedentaria</taxon>
        <taxon>Scolecida</taxon>
        <taxon>Capitellidae</taxon>
        <taxon>Capitella</taxon>
    </lineage>
</organism>
<name>R7V403_CAPTE</name>
<feature type="domain" description="LRAT" evidence="1">
    <location>
        <begin position="137"/>
        <end position="238"/>
    </location>
</feature>
<dbReference type="Proteomes" id="UP000014760">
    <property type="component" value="Unassembled WGS sequence"/>
</dbReference>
<gene>
    <name evidence="2" type="ORF">CAPTEDRAFT_217253</name>
</gene>
<reference evidence="2 4" key="2">
    <citation type="journal article" date="2013" name="Nature">
        <title>Insights into bilaterian evolution from three spiralian genomes.</title>
        <authorList>
            <person name="Simakov O."/>
            <person name="Marletaz F."/>
            <person name="Cho S.J."/>
            <person name="Edsinger-Gonzales E."/>
            <person name="Havlak P."/>
            <person name="Hellsten U."/>
            <person name="Kuo D.H."/>
            <person name="Larsson T."/>
            <person name="Lv J."/>
            <person name="Arendt D."/>
            <person name="Savage R."/>
            <person name="Osoegawa K."/>
            <person name="de Jong P."/>
            <person name="Grimwood J."/>
            <person name="Chapman J.A."/>
            <person name="Shapiro H."/>
            <person name="Aerts A."/>
            <person name="Otillar R.P."/>
            <person name="Terry A.Y."/>
            <person name="Boore J.L."/>
            <person name="Grigoriev I.V."/>
            <person name="Lindberg D.R."/>
            <person name="Seaver E.C."/>
            <person name="Weisblat D.A."/>
            <person name="Putnam N.H."/>
            <person name="Rokhsar D.S."/>
        </authorList>
    </citation>
    <scope>NUCLEOTIDE SEQUENCE</scope>
    <source>
        <strain evidence="2 4">I ESC-2004</strain>
    </source>
</reference>
<evidence type="ECO:0000313" key="2">
    <source>
        <dbReference type="EMBL" id="ELU13583.1"/>
    </source>
</evidence>
<evidence type="ECO:0000313" key="4">
    <source>
        <dbReference type="Proteomes" id="UP000014760"/>
    </source>
</evidence>
<dbReference type="PANTHER" id="PTHR46137:SF3">
    <property type="entry name" value="OS05G0310600 PROTEIN"/>
    <property type="match status" value="1"/>
</dbReference>
<dbReference type="Pfam" id="PF04970">
    <property type="entry name" value="LRAT"/>
    <property type="match status" value="1"/>
</dbReference>
<dbReference type="AlphaFoldDB" id="R7V403"/>
<evidence type="ECO:0000259" key="1">
    <source>
        <dbReference type="PROSITE" id="PS51934"/>
    </source>
</evidence>
<dbReference type="HOGENOM" id="CLU_1050687_0_0_1"/>
<dbReference type="PANTHER" id="PTHR46137">
    <property type="entry name" value="OS05G0310600 PROTEIN"/>
    <property type="match status" value="1"/>
</dbReference>
<reference evidence="4" key="1">
    <citation type="submission" date="2012-12" db="EMBL/GenBank/DDBJ databases">
        <authorList>
            <person name="Hellsten U."/>
            <person name="Grimwood J."/>
            <person name="Chapman J.A."/>
            <person name="Shapiro H."/>
            <person name="Aerts A."/>
            <person name="Otillar R.P."/>
            <person name="Terry A.Y."/>
            <person name="Boore J.L."/>
            <person name="Simakov O."/>
            <person name="Marletaz F."/>
            <person name="Cho S.-J."/>
            <person name="Edsinger-Gonzales E."/>
            <person name="Havlak P."/>
            <person name="Kuo D.-H."/>
            <person name="Larsson T."/>
            <person name="Lv J."/>
            <person name="Arendt D."/>
            <person name="Savage R."/>
            <person name="Osoegawa K."/>
            <person name="de Jong P."/>
            <person name="Lindberg D.R."/>
            <person name="Seaver E.C."/>
            <person name="Weisblat D.A."/>
            <person name="Putnam N.H."/>
            <person name="Grigoriev I.V."/>
            <person name="Rokhsar D.S."/>
        </authorList>
    </citation>
    <scope>NUCLEOTIDE SEQUENCE</scope>
    <source>
        <strain evidence="4">I ESC-2004</strain>
    </source>
</reference>
<dbReference type="PROSITE" id="PS51934">
    <property type="entry name" value="LRAT"/>
    <property type="match status" value="1"/>
</dbReference>